<dbReference type="EMBL" id="JBHSWH010000001">
    <property type="protein sequence ID" value="MFC6705812.1"/>
    <property type="molecule type" value="Genomic_DNA"/>
</dbReference>
<organism evidence="3 4">
    <name type="scientific">Flexivirga alba</name>
    <dbReference type="NCBI Taxonomy" id="702742"/>
    <lineage>
        <taxon>Bacteria</taxon>
        <taxon>Bacillati</taxon>
        <taxon>Actinomycetota</taxon>
        <taxon>Actinomycetes</taxon>
        <taxon>Micrococcales</taxon>
        <taxon>Dermacoccaceae</taxon>
        <taxon>Flexivirga</taxon>
    </lineage>
</organism>
<dbReference type="RefSeq" id="WP_382401287.1">
    <property type="nucleotide sequence ID" value="NZ_JBHSWH010000001.1"/>
</dbReference>
<feature type="transmembrane region" description="Helical" evidence="2">
    <location>
        <begin position="43"/>
        <end position="65"/>
    </location>
</feature>
<dbReference type="Proteomes" id="UP001596298">
    <property type="component" value="Unassembled WGS sequence"/>
</dbReference>
<evidence type="ECO:0000313" key="4">
    <source>
        <dbReference type="Proteomes" id="UP001596298"/>
    </source>
</evidence>
<keyword evidence="2" id="KW-0812">Transmembrane</keyword>
<feature type="transmembrane region" description="Helical" evidence="2">
    <location>
        <begin position="71"/>
        <end position="91"/>
    </location>
</feature>
<proteinExistence type="predicted"/>
<feature type="region of interest" description="Disordered" evidence="1">
    <location>
        <begin position="1"/>
        <end position="22"/>
    </location>
</feature>
<evidence type="ECO:0008006" key="5">
    <source>
        <dbReference type="Google" id="ProtNLM"/>
    </source>
</evidence>
<gene>
    <name evidence="3" type="ORF">ACFQDH_11180</name>
</gene>
<accession>A0ABW2AGB2</accession>
<protein>
    <recommendedName>
        <fullName evidence="5">AtpZ/AtpI family protein</fullName>
    </recommendedName>
</protein>
<name>A0ABW2AGB2_9MICO</name>
<evidence type="ECO:0000256" key="2">
    <source>
        <dbReference type="SAM" id="Phobius"/>
    </source>
</evidence>
<comment type="caution">
    <text evidence="3">The sequence shown here is derived from an EMBL/GenBank/DDBJ whole genome shotgun (WGS) entry which is preliminary data.</text>
</comment>
<keyword evidence="2" id="KW-1133">Transmembrane helix</keyword>
<evidence type="ECO:0000313" key="3">
    <source>
        <dbReference type="EMBL" id="MFC6705812.1"/>
    </source>
</evidence>
<keyword evidence="4" id="KW-1185">Reference proteome</keyword>
<keyword evidence="2" id="KW-0472">Membrane</keyword>
<evidence type="ECO:0000256" key="1">
    <source>
        <dbReference type="SAM" id="MobiDB-lite"/>
    </source>
</evidence>
<sequence>MAQQPDADDPRPSKYPKSDGFLGGFLDSSSDWKTERPGMTESVGVSALSYLLSGPVVFALIGYGLDRLLHTGFLVPAGLLAGMALSIYLIWFRYGAE</sequence>
<reference evidence="4" key="1">
    <citation type="journal article" date="2019" name="Int. J. Syst. Evol. Microbiol.">
        <title>The Global Catalogue of Microorganisms (GCM) 10K type strain sequencing project: providing services to taxonomists for standard genome sequencing and annotation.</title>
        <authorList>
            <consortium name="The Broad Institute Genomics Platform"/>
            <consortium name="The Broad Institute Genome Sequencing Center for Infectious Disease"/>
            <person name="Wu L."/>
            <person name="Ma J."/>
        </authorList>
    </citation>
    <scope>NUCLEOTIDE SEQUENCE [LARGE SCALE GENOMIC DNA]</scope>
    <source>
        <strain evidence="4">CCUG 58127</strain>
    </source>
</reference>